<evidence type="ECO:0000256" key="8">
    <source>
        <dbReference type="ARBA" id="ARBA00022989"/>
    </source>
</evidence>
<evidence type="ECO:0000256" key="2">
    <source>
        <dbReference type="ARBA" id="ARBA00009592"/>
    </source>
</evidence>
<dbReference type="RefSeq" id="XP_022716770.1">
    <property type="nucleotide sequence ID" value="XM_022861035.1"/>
</dbReference>
<dbReference type="InterPro" id="IPR032675">
    <property type="entry name" value="LRR_dom_sf"/>
</dbReference>
<dbReference type="PANTHER" id="PTHR27004">
    <property type="entry name" value="RECEPTOR-LIKE PROTEIN 12 ISOFORM X1"/>
    <property type="match status" value="1"/>
</dbReference>
<comment type="similarity">
    <text evidence="2">Belongs to the RLP family.</text>
</comment>
<keyword evidence="4" id="KW-0433">Leucine-rich repeat</keyword>
<evidence type="ECO:0000313" key="12">
    <source>
        <dbReference type="Proteomes" id="UP000515121"/>
    </source>
</evidence>
<organism evidence="12 13">
    <name type="scientific">Durio zibethinus</name>
    <name type="common">Durian</name>
    <dbReference type="NCBI Taxonomy" id="66656"/>
    <lineage>
        <taxon>Eukaryota</taxon>
        <taxon>Viridiplantae</taxon>
        <taxon>Streptophyta</taxon>
        <taxon>Embryophyta</taxon>
        <taxon>Tracheophyta</taxon>
        <taxon>Spermatophyta</taxon>
        <taxon>Magnoliopsida</taxon>
        <taxon>eudicotyledons</taxon>
        <taxon>Gunneridae</taxon>
        <taxon>Pentapetalae</taxon>
        <taxon>rosids</taxon>
        <taxon>malvids</taxon>
        <taxon>Malvales</taxon>
        <taxon>Malvaceae</taxon>
        <taxon>Helicteroideae</taxon>
        <taxon>Durio</taxon>
    </lineage>
</organism>
<keyword evidence="8" id="KW-1133">Transmembrane helix</keyword>
<keyword evidence="9" id="KW-0472">Membrane</keyword>
<sequence>MLLRQILVSKLKNLRWLDLSHNSQLSLSNTNNVSLFLPNLGSLSCSSCNISEFSDFVRNLEGLEVLDLSYNRINVIEADMFSKLKNLWRLDLSYNSELSLSTNLSLPLPSLETLLLSSCNTTEFPHFLRTLEKLFLLDLSNNSIHGKISMGQSEGWPSLTSLDLSNNFLRDIEYYPWKNLQILNVRSNQLGGSLLVPPPSTRVFLISKNRLRGQLPSSICSLNSLEILDLSDNNLSGTFPTCLGAFSDGLSILDLHRNNFHGNIPDSFVKGNVLQTINLSNNDLDGPLPKSLMNCSMLEVLNVGNNKINDTFPHWLGALPELKVFVLRSNNFHGQINNSNIGSSFPNLRIFDLSRNEFSGSLPTCFESFNSMMASADVVVRYMGDRRAYYHDSVVVTMKGVDVKFERILTIFTAIDLSSNLFGGEIPEIVGKLSSLQVLNFSHNNLTGYIPSTMGNMTELESLDLSSNKLVGKIPTQLAGLRFLEVLNLSQNQLIGPIPLGNQFNTFLNDSYSGNLGLCGFPLSERCGETQPGSPLFYEEADSESGFEWKAALMGYGSGLVIGISIRYIIFTLGKPKWLVKMVGRAGHKLNRHCRGLRNL</sequence>
<evidence type="ECO:0000256" key="6">
    <source>
        <dbReference type="ARBA" id="ARBA00022729"/>
    </source>
</evidence>
<name>A0A6P5WKW6_DURZI</name>
<dbReference type="Proteomes" id="UP000515121">
    <property type="component" value="Unplaced"/>
</dbReference>
<evidence type="ECO:0000256" key="9">
    <source>
        <dbReference type="ARBA" id="ARBA00023136"/>
    </source>
</evidence>
<dbReference type="FunFam" id="3.80.10.10:FF:000041">
    <property type="entry name" value="LRR receptor-like serine/threonine-protein kinase ERECTA"/>
    <property type="match status" value="1"/>
</dbReference>
<keyword evidence="7" id="KW-0677">Repeat</keyword>
<accession>A0A6P5WKW6</accession>
<dbReference type="SMART" id="SM00369">
    <property type="entry name" value="LRR_TYP"/>
    <property type="match status" value="8"/>
</dbReference>
<keyword evidence="5" id="KW-0812">Transmembrane</keyword>
<evidence type="ECO:0000256" key="5">
    <source>
        <dbReference type="ARBA" id="ARBA00022692"/>
    </source>
</evidence>
<comment type="subcellular location">
    <subcellularLocation>
        <location evidence="1">Cell membrane</location>
        <topology evidence="1">Single-pass type I membrane protein</topology>
    </subcellularLocation>
</comment>
<gene>
    <name evidence="13" type="primary">LOC111275608</name>
</gene>
<dbReference type="PANTHER" id="PTHR27004:SF428">
    <property type="entry name" value="OS01G0160600 PROTEIN"/>
    <property type="match status" value="1"/>
</dbReference>
<dbReference type="Gene3D" id="3.80.10.10">
    <property type="entry name" value="Ribonuclease Inhibitor"/>
    <property type="match status" value="1"/>
</dbReference>
<evidence type="ECO:0000256" key="7">
    <source>
        <dbReference type="ARBA" id="ARBA00022737"/>
    </source>
</evidence>
<proteinExistence type="inferred from homology"/>
<dbReference type="AlphaFoldDB" id="A0A6P5WKW6"/>
<dbReference type="FunFam" id="3.80.10.10:FF:000213">
    <property type="entry name" value="Tyrosine-sulfated glycopeptide receptor 1"/>
    <property type="match status" value="1"/>
</dbReference>
<evidence type="ECO:0000256" key="11">
    <source>
        <dbReference type="ARBA" id="ARBA00023180"/>
    </source>
</evidence>
<keyword evidence="10" id="KW-0675">Receptor</keyword>
<keyword evidence="3" id="KW-1003">Cell membrane</keyword>
<evidence type="ECO:0000256" key="4">
    <source>
        <dbReference type="ARBA" id="ARBA00022614"/>
    </source>
</evidence>
<dbReference type="PRINTS" id="PR00019">
    <property type="entry name" value="LEURICHRPT"/>
</dbReference>
<reference evidence="13" key="1">
    <citation type="submission" date="2025-08" db="UniProtKB">
        <authorList>
            <consortium name="RefSeq"/>
        </authorList>
    </citation>
    <scope>IDENTIFICATION</scope>
    <source>
        <tissue evidence="13">Fruit stalk</tissue>
    </source>
</reference>
<evidence type="ECO:0000256" key="1">
    <source>
        <dbReference type="ARBA" id="ARBA00004251"/>
    </source>
</evidence>
<dbReference type="InterPro" id="IPR001611">
    <property type="entry name" value="Leu-rich_rpt"/>
</dbReference>
<dbReference type="GO" id="GO:0005886">
    <property type="term" value="C:plasma membrane"/>
    <property type="evidence" value="ECO:0007669"/>
    <property type="project" value="UniProtKB-SubCell"/>
</dbReference>
<keyword evidence="6" id="KW-0732">Signal</keyword>
<dbReference type="Pfam" id="PF13855">
    <property type="entry name" value="LRR_8"/>
    <property type="match status" value="3"/>
</dbReference>
<dbReference type="PROSITE" id="PS51450">
    <property type="entry name" value="LRR"/>
    <property type="match status" value="3"/>
</dbReference>
<evidence type="ECO:0000256" key="10">
    <source>
        <dbReference type="ARBA" id="ARBA00023170"/>
    </source>
</evidence>
<evidence type="ECO:0000313" key="13">
    <source>
        <dbReference type="RefSeq" id="XP_022716770.1"/>
    </source>
</evidence>
<dbReference type="GeneID" id="111275608"/>
<keyword evidence="11" id="KW-0325">Glycoprotein</keyword>
<dbReference type="OrthoDB" id="442066at2759"/>
<dbReference type="InterPro" id="IPR003591">
    <property type="entry name" value="Leu-rich_rpt_typical-subtyp"/>
</dbReference>
<evidence type="ECO:0000256" key="3">
    <source>
        <dbReference type="ARBA" id="ARBA00022475"/>
    </source>
</evidence>
<dbReference type="SUPFAM" id="SSF52058">
    <property type="entry name" value="L domain-like"/>
    <property type="match status" value="2"/>
</dbReference>
<dbReference type="Pfam" id="PF00560">
    <property type="entry name" value="LRR_1"/>
    <property type="match status" value="2"/>
</dbReference>
<keyword evidence="12" id="KW-1185">Reference proteome</keyword>
<dbReference type="KEGG" id="dzi:111275608"/>
<protein>
    <submittedName>
        <fullName evidence="13">Receptor-like protein 12</fullName>
    </submittedName>
</protein>